<evidence type="ECO:0000313" key="9">
    <source>
        <dbReference type="Proteomes" id="UP000188243"/>
    </source>
</evidence>
<evidence type="ECO:0000256" key="1">
    <source>
        <dbReference type="ARBA" id="ARBA00006295"/>
    </source>
</evidence>
<dbReference type="GO" id="GO:0007059">
    <property type="term" value="P:chromosome segregation"/>
    <property type="evidence" value="ECO:0007669"/>
    <property type="project" value="UniProtKB-KW"/>
</dbReference>
<proteinExistence type="inferred from homology"/>
<protein>
    <recommendedName>
        <fullName evidence="2">Probable chromosome-partitioning protein ParB</fullName>
    </recommendedName>
</protein>
<dbReference type="PANTHER" id="PTHR33375">
    <property type="entry name" value="CHROMOSOME-PARTITIONING PROTEIN PARB-RELATED"/>
    <property type="match status" value="1"/>
</dbReference>
<evidence type="ECO:0000256" key="3">
    <source>
        <dbReference type="ARBA" id="ARBA00022829"/>
    </source>
</evidence>
<comment type="similarity">
    <text evidence="1">Belongs to the ParB family.</text>
</comment>
<evidence type="ECO:0000259" key="7">
    <source>
        <dbReference type="SMART" id="SM00470"/>
    </source>
</evidence>
<dbReference type="SUPFAM" id="SSF110849">
    <property type="entry name" value="ParB/Sulfiredoxin"/>
    <property type="match status" value="1"/>
</dbReference>
<dbReference type="InterPro" id="IPR036086">
    <property type="entry name" value="ParB/Sulfiredoxin_sf"/>
</dbReference>
<dbReference type="NCBIfam" id="TIGR00180">
    <property type="entry name" value="parB_part"/>
    <property type="match status" value="1"/>
</dbReference>
<dbReference type="RefSeq" id="WP_077536543.1">
    <property type="nucleotide sequence ID" value="NZ_CANLYY010000047.1"/>
</dbReference>
<feature type="region of interest" description="Disordered" evidence="6">
    <location>
        <begin position="1"/>
        <end position="46"/>
    </location>
</feature>
<dbReference type="Pfam" id="PF23552">
    <property type="entry name" value="ParB_C"/>
    <property type="match status" value="1"/>
</dbReference>
<dbReference type="Gene3D" id="3.90.1530.30">
    <property type="match status" value="1"/>
</dbReference>
<dbReference type="AlphaFoldDB" id="A0A1Q2GXD8"/>
<dbReference type="STRING" id="247523.B0W48_08340"/>
<sequence length="308" mass="33920">MSAKKRGLGRGLDALLSSSKPAPIESKEQDTSNVTEAVQNAAGPNNSELQKLPIEFLHSGKYQPRKDMSEEALEELASSIRSQGIIQPIVVRPVAHNSFEIIAGERRWRAAQIAKLETVPCIIKDVPDEAAVAIALIENIQREDLNAMEEAVALNRLLNEFELTHQQVADAVGKSRTTVTNLLRLNNLNGDVKILLEHGDIEMGHARCLLALEGEAQSDAARLAVAKALTVRETEKLVRSILEPIPAKEVIEKDPDVKQLEQQLAENLGAKVEINYNKKGKGKLVISYTNLDELDGILNRINHDNTHH</sequence>
<dbReference type="FunFam" id="3.90.1530.30:FF:000001">
    <property type="entry name" value="Chromosome partitioning protein ParB"/>
    <property type="match status" value="1"/>
</dbReference>
<evidence type="ECO:0000256" key="4">
    <source>
        <dbReference type="ARBA" id="ARBA00023125"/>
    </source>
</evidence>
<dbReference type="Pfam" id="PF17762">
    <property type="entry name" value="HTH_ParB"/>
    <property type="match status" value="1"/>
</dbReference>
<dbReference type="InterPro" id="IPR057240">
    <property type="entry name" value="ParB_dimer_C"/>
</dbReference>
<evidence type="ECO:0000256" key="6">
    <source>
        <dbReference type="SAM" id="MobiDB-lite"/>
    </source>
</evidence>
<evidence type="ECO:0000256" key="2">
    <source>
        <dbReference type="ARBA" id="ARBA00022372"/>
    </source>
</evidence>
<dbReference type="SMART" id="SM00470">
    <property type="entry name" value="ParB"/>
    <property type="match status" value="1"/>
</dbReference>
<accession>A0A1Q2GXD8</accession>
<dbReference type="CDD" id="cd16393">
    <property type="entry name" value="SPO0J_N"/>
    <property type="match status" value="1"/>
</dbReference>
<dbReference type="GO" id="GO:0005694">
    <property type="term" value="C:chromosome"/>
    <property type="evidence" value="ECO:0007669"/>
    <property type="project" value="TreeGrafter"/>
</dbReference>
<keyword evidence="3" id="KW-0159">Chromosome partition</keyword>
<evidence type="ECO:0000313" key="8">
    <source>
        <dbReference type="EMBL" id="AQP99798.1"/>
    </source>
</evidence>
<dbReference type="GO" id="GO:0045881">
    <property type="term" value="P:positive regulation of sporulation resulting in formation of a cellular spore"/>
    <property type="evidence" value="ECO:0007669"/>
    <property type="project" value="TreeGrafter"/>
</dbReference>
<organism evidence="8 9">
    <name type="scientific">Pseudoalteromonas aliena</name>
    <dbReference type="NCBI Taxonomy" id="247523"/>
    <lineage>
        <taxon>Bacteria</taxon>
        <taxon>Pseudomonadati</taxon>
        <taxon>Pseudomonadota</taxon>
        <taxon>Gammaproteobacteria</taxon>
        <taxon>Alteromonadales</taxon>
        <taxon>Pseudoalteromonadaceae</taxon>
        <taxon>Pseudoalteromonas</taxon>
    </lineage>
</organism>
<dbReference type="Proteomes" id="UP000188243">
    <property type="component" value="Chromosome"/>
</dbReference>
<keyword evidence="4" id="KW-0238">DNA-binding</keyword>
<evidence type="ECO:0000256" key="5">
    <source>
        <dbReference type="ARBA" id="ARBA00025472"/>
    </source>
</evidence>
<dbReference type="InterPro" id="IPR003115">
    <property type="entry name" value="ParB_N"/>
</dbReference>
<comment type="function">
    <text evidence="5">Involved in chromosome partition. Localize to both poles of the predivisional cell following completion of DNA replication. Binds to the DNA origin of replication.</text>
</comment>
<dbReference type="FunFam" id="1.10.10.2830:FF:000001">
    <property type="entry name" value="Chromosome partitioning protein ParB"/>
    <property type="match status" value="1"/>
</dbReference>
<dbReference type="InterPro" id="IPR041468">
    <property type="entry name" value="HTH_ParB/Spo0J"/>
</dbReference>
<dbReference type="EMBL" id="CP019628">
    <property type="protein sequence ID" value="AQP99798.1"/>
    <property type="molecule type" value="Genomic_DNA"/>
</dbReference>
<dbReference type="PANTHER" id="PTHR33375:SF1">
    <property type="entry name" value="CHROMOSOME-PARTITIONING PROTEIN PARB-RELATED"/>
    <property type="match status" value="1"/>
</dbReference>
<feature type="domain" description="ParB-like N-terminal" evidence="7">
    <location>
        <begin position="50"/>
        <end position="140"/>
    </location>
</feature>
<dbReference type="InterPro" id="IPR050336">
    <property type="entry name" value="Chromosome_partition/occlusion"/>
</dbReference>
<feature type="compositionally biased region" description="Polar residues" evidence="6">
    <location>
        <begin position="31"/>
        <end position="46"/>
    </location>
</feature>
<gene>
    <name evidence="8" type="ORF">B0W48_08340</name>
</gene>
<name>A0A1Q2GXD8_9GAMM</name>
<dbReference type="GO" id="GO:0003677">
    <property type="term" value="F:DNA binding"/>
    <property type="evidence" value="ECO:0007669"/>
    <property type="project" value="UniProtKB-KW"/>
</dbReference>
<dbReference type="Gene3D" id="1.10.10.2830">
    <property type="match status" value="1"/>
</dbReference>
<dbReference type="Pfam" id="PF02195">
    <property type="entry name" value="ParB_N"/>
    <property type="match status" value="1"/>
</dbReference>
<reference evidence="8 9" key="1">
    <citation type="submission" date="2017-02" db="EMBL/GenBank/DDBJ databases">
        <title>Complete genome sequence of the cold-active Pseudoalteromonas aliena strain EH1 isolated from Arctic seawater.</title>
        <authorList>
            <person name="Kim E."/>
            <person name="Heo E."/>
            <person name="Kim H."/>
            <person name="Kim D."/>
        </authorList>
    </citation>
    <scope>NUCLEOTIDE SEQUENCE [LARGE SCALE GENOMIC DNA]</scope>
    <source>
        <strain evidence="8 9">EH1</strain>
    </source>
</reference>
<dbReference type="KEGG" id="paln:B0W48_08340"/>
<dbReference type="InterPro" id="IPR004437">
    <property type="entry name" value="ParB/RepB/Spo0J"/>
</dbReference>